<evidence type="ECO:0000313" key="2">
    <source>
        <dbReference type="Proteomes" id="UP000186804"/>
    </source>
</evidence>
<comment type="caution">
    <text evidence="1">The sequence shown here is derived from an EMBL/GenBank/DDBJ whole genome shotgun (WGS) entry which is preliminary data.</text>
</comment>
<dbReference type="RefSeq" id="XP_067068830.1">
    <property type="nucleotide sequence ID" value="XM_067212557.1"/>
</dbReference>
<dbReference type="EMBL" id="LRBS01000048">
    <property type="protein sequence ID" value="OII76984.1"/>
    <property type="molecule type" value="Genomic_DNA"/>
</dbReference>
<dbReference type="AlphaFoldDB" id="A0A1J4MS20"/>
<reference evidence="1 2" key="1">
    <citation type="submission" date="2016-10" db="EMBL/GenBank/DDBJ databases">
        <title>Reductive evolution of mitochondrial metabolism and differential evolution of invasion-related proteins in Cryptosporidium.</title>
        <authorList>
            <person name="Liu S."/>
            <person name="Roellig D.M."/>
            <person name="Guo Y."/>
            <person name="Li N."/>
            <person name="Frace M.A."/>
            <person name="Tang K."/>
            <person name="Zhang L."/>
            <person name="Feng Y."/>
            <person name="Xiao L."/>
        </authorList>
    </citation>
    <scope>NUCLEOTIDE SEQUENCE [LARGE SCALE GENOMIC DNA]</scope>
    <source>
        <strain evidence="1">30847</strain>
    </source>
</reference>
<accession>A0A1J4MS20</accession>
<keyword evidence="2" id="KW-1185">Reference proteome</keyword>
<organism evidence="1 2">
    <name type="scientific">Cryptosporidium andersoni</name>
    <dbReference type="NCBI Taxonomy" id="117008"/>
    <lineage>
        <taxon>Eukaryota</taxon>
        <taxon>Sar</taxon>
        <taxon>Alveolata</taxon>
        <taxon>Apicomplexa</taxon>
        <taxon>Conoidasida</taxon>
        <taxon>Coccidia</taxon>
        <taxon>Eucoccidiorida</taxon>
        <taxon>Eimeriorina</taxon>
        <taxon>Cryptosporidiidae</taxon>
        <taxon>Cryptosporidium</taxon>
    </lineage>
</organism>
<dbReference type="OrthoDB" id="341772at2759"/>
<gene>
    <name evidence="1" type="ORF">cand_023270</name>
</gene>
<name>A0A1J4MS20_9CRYT</name>
<dbReference type="VEuPathDB" id="CryptoDB:cand_023270"/>
<dbReference type="Proteomes" id="UP000186804">
    <property type="component" value="Unassembled WGS sequence"/>
</dbReference>
<evidence type="ECO:0000313" key="1">
    <source>
        <dbReference type="EMBL" id="OII76984.1"/>
    </source>
</evidence>
<dbReference type="GeneID" id="92366511"/>
<proteinExistence type="predicted"/>
<sequence length="465" mass="53699">MYFSSSSILRKINFIWLLFQLLYHFTLVNGIPLTSVSVSVSAALVGGRTFQLMLTRMDRGTLGEILSSRICPVVEDGSRELFTISTDKWDGESYTIAAALLYIFDISCRNDIYGLLKPKKNILHHAWGNINLKDPYASLEIIRNYLISLDGAQLIINLDNVEKWNLYPLAILLMINKKEKDVLNFEDGAFDTVTKLYSHIDPGINATKTKYIFNSTSLIDFIPDSHYSPNLFNRVIPISSTDEHVHYYIASWKKSNLSSLEELHNIYNSLYTRVKKEDIDVSIFRVTRKFFCLSLALVLFARERKFDIGIIEAVDLDISKFRRRLDKALSVYLSATDIASLSKGKNRTKIAPWKLISDKKWKESPISSFKRVTSHVHVDEIRQLKYDCSNWGFYDFFIGSIFYFYSKNLGIPTLYGQYQNEISTIKKLFRKSGDPILTKINISRKLNKEKKENEDKNEKKSQKIN</sequence>
<protein>
    <submittedName>
        <fullName evidence="1">Uncharacterized protein</fullName>
    </submittedName>
</protein>